<dbReference type="Proteomes" id="UP001222325">
    <property type="component" value="Unassembled WGS sequence"/>
</dbReference>
<comment type="caution">
    <text evidence="1">The sequence shown here is derived from an EMBL/GenBank/DDBJ whole genome shotgun (WGS) entry which is preliminary data.</text>
</comment>
<accession>A0AAD6TY93</accession>
<keyword evidence="2" id="KW-1185">Reference proteome</keyword>
<evidence type="ECO:0000313" key="1">
    <source>
        <dbReference type="EMBL" id="KAJ7081820.1"/>
    </source>
</evidence>
<protein>
    <submittedName>
        <fullName evidence="1">Uncharacterized protein</fullName>
    </submittedName>
</protein>
<evidence type="ECO:0000313" key="2">
    <source>
        <dbReference type="Proteomes" id="UP001222325"/>
    </source>
</evidence>
<organism evidence="1 2">
    <name type="scientific">Mycena belliarum</name>
    <dbReference type="NCBI Taxonomy" id="1033014"/>
    <lineage>
        <taxon>Eukaryota</taxon>
        <taxon>Fungi</taxon>
        <taxon>Dikarya</taxon>
        <taxon>Basidiomycota</taxon>
        <taxon>Agaricomycotina</taxon>
        <taxon>Agaricomycetes</taxon>
        <taxon>Agaricomycetidae</taxon>
        <taxon>Agaricales</taxon>
        <taxon>Marasmiineae</taxon>
        <taxon>Mycenaceae</taxon>
        <taxon>Mycena</taxon>
    </lineage>
</organism>
<proteinExistence type="predicted"/>
<dbReference type="EMBL" id="JARJCN010000048">
    <property type="protein sequence ID" value="KAJ7081820.1"/>
    <property type="molecule type" value="Genomic_DNA"/>
</dbReference>
<reference evidence="1" key="1">
    <citation type="submission" date="2023-03" db="EMBL/GenBank/DDBJ databases">
        <title>Massive genome expansion in bonnet fungi (Mycena s.s.) driven by repeated elements and novel gene families across ecological guilds.</title>
        <authorList>
            <consortium name="Lawrence Berkeley National Laboratory"/>
            <person name="Harder C.B."/>
            <person name="Miyauchi S."/>
            <person name="Viragh M."/>
            <person name="Kuo A."/>
            <person name="Thoen E."/>
            <person name="Andreopoulos B."/>
            <person name="Lu D."/>
            <person name="Skrede I."/>
            <person name="Drula E."/>
            <person name="Henrissat B."/>
            <person name="Morin E."/>
            <person name="Kohler A."/>
            <person name="Barry K."/>
            <person name="LaButti K."/>
            <person name="Morin E."/>
            <person name="Salamov A."/>
            <person name="Lipzen A."/>
            <person name="Mereny Z."/>
            <person name="Hegedus B."/>
            <person name="Baldrian P."/>
            <person name="Stursova M."/>
            <person name="Weitz H."/>
            <person name="Taylor A."/>
            <person name="Grigoriev I.V."/>
            <person name="Nagy L.G."/>
            <person name="Martin F."/>
            <person name="Kauserud H."/>
        </authorList>
    </citation>
    <scope>NUCLEOTIDE SEQUENCE</scope>
    <source>
        <strain evidence="1">CBHHK173m</strain>
    </source>
</reference>
<dbReference type="AlphaFoldDB" id="A0AAD6TY93"/>
<name>A0AAD6TY93_9AGAR</name>
<gene>
    <name evidence="1" type="ORF">B0H15DRAFT_952838</name>
</gene>
<sequence length="70" mass="7087">MPSSPLPRLVLVVGVVAGDVEVNSGQAIDTAARAWLTLSSPPPPTSSNPTTLLQPISGLAELFSTPSCSS</sequence>